<dbReference type="PANTHER" id="PTHR21844">
    <property type="entry name" value="AKT1 SUBSTRATE 1 PROTEIN"/>
    <property type="match status" value="1"/>
</dbReference>
<evidence type="ECO:0000313" key="4">
    <source>
        <dbReference type="RefSeq" id="XP_015594953.1"/>
    </source>
</evidence>
<protein>
    <submittedName>
        <fullName evidence="4 5">Uncharacterized protein LOC107267567 isoform X1</fullName>
    </submittedName>
</protein>
<keyword evidence="1" id="KW-0175">Coiled coil</keyword>
<dbReference type="RefSeq" id="XP_024940671.1">
    <property type="nucleotide sequence ID" value="XM_025084903.1"/>
</dbReference>
<feature type="coiled-coil region" evidence="1">
    <location>
        <begin position="152"/>
        <end position="180"/>
    </location>
</feature>
<dbReference type="Proteomes" id="UP000694920">
    <property type="component" value="Unplaced"/>
</dbReference>
<dbReference type="GO" id="GO:0032007">
    <property type="term" value="P:negative regulation of TOR signaling"/>
    <property type="evidence" value="ECO:0007669"/>
    <property type="project" value="InterPro"/>
</dbReference>
<dbReference type="AlphaFoldDB" id="A0AAJ7W190"/>
<reference evidence="4 5" key="1">
    <citation type="submission" date="2025-04" db="UniProtKB">
        <authorList>
            <consortium name="RefSeq"/>
        </authorList>
    </citation>
    <scope>IDENTIFICATION</scope>
</reference>
<evidence type="ECO:0000313" key="5">
    <source>
        <dbReference type="RefSeq" id="XP_024940670.1"/>
    </source>
</evidence>
<evidence type="ECO:0000256" key="2">
    <source>
        <dbReference type="SAM" id="MobiDB-lite"/>
    </source>
</evidence>
<dbReference type="InterPro" id="IPR026682">
    <property type="entry name" value="AKT1S1"/>
</dbReference>
<dbReference type="KEGG" id="ccin:107267567"/>
<dbReference type="PANTHER" id="PTHR21844:SF2">
    <property type="entry name" value="PROLINE-RICH AKT1 SUBSTRATE 1"/>
    <property type="match status" value="1"/>
</dbReference>
<organism evidence="3 6">
    <name type="scientific">Cephus cinctus</name>
    <name type="common">Wheat stem sawfly</name>
    <dbReference type="NCBI Taxonomy" id="211228"/>
    <lineage>
        <taxon>Eukaryota</taxon>
        <taxon>Metazoa</taxon>
        <taxon>Ecdysozoa</taxon>
        <taxon>Arthropoda</taxon>
        <taxon>Hexapoda</taxon>
        <taxon>Insecta</taxon>
        <taxon>Pterygota</taxon>
        <taxon>Neoptera</taxon>
        <taxon>Endopterygota</taxon>
        <taxon>Hymenoptera</taxon>
        <taxon>Cephoidea</taxon>
        <taxon>Cephidae</taxon>
        <taxon>Cephus</taxon>
    </lineage>
</organism>
<dbReference type="RefSeq" id="XP_015594953.1">
    <property type="nucleotide sequence ID" value="XM_015739467.2"/>
</dbReference>
<sequence>MHVACKCLNVFIKCRDNELRRVNLEDLELTALERADTFFRENVASVSVLDGITKQQSSLLEVRNVGAWVVHRCYNCSTHTHAIHKEYGAGMVLINTNLIVSPDEIEKLRASPDYSAVFKIVINHSALADVDLLQASTKFSVSQLSNSQQLALGSLQQQLEEAVQREAAAVEEKIRAFTAKQYQLLEQFRERAHTEHRLLARLICNNENSAKSTNDLETPPATPEGFKETVTSSMGNTINNTRAHLVSNDTKFITGANIRHQAATKHPASLHINGSIDRREPLKVFSREPSSLDAEALFPLEGMDDTLPCEQLHQSDEESDTDDSGHDEGIHIPRGQRGGHPTLAKSLPVSVPAFPSYVRRNMQDQDDDRLSRDPLDPHNIRASIKALAKSVHGDTVFGDLPRPRFSTQI</sequence>
<keyword evidence="3" id="KW-1185">Reference proteome</keyword>
<dbReference type="CTD" id="26067067"/>
<evidence type="ECO:0000313" key="3">
    <source>
        <dbReference type="Proteomes" id="UP000694920"/>
    </source>
</evidence>
<feature type="region of interest" description="Disordered" evidence="2">
    <location>
        <begin position="313"/>
        <end position="348"/>
    </location>
</feature>
<dbReference type="GO" id="GO:0005737">
    <property type="term" value="C:cytoplasm"/>
    <property type="evidence" value="ECO:0007669"/>
    <property type="project" value="TreeGrafter"/>
</dbReference>
<evidence type="ECO:0000313" key="6">
    <source>
        <dbReference type="RefSeq" id="XP_024940671.1"/>
    </source>
</evidence>
<dbReference type="GeneID" id="107267567"/>
<evidence type="ECO:0000256" key="1">
    <source>
        <dbReference type="SAM" id="Coils"/>
    </source>
</evidence>
<accession>A0AAJ7W190</accession>
<name>A0AAJ7W190_CEPCN</name>
<dbReference type="RefSeq" id="XP_024940670.1">
    <property type="nucleotide sequence ID" value="XM_025084902.1"/>
</dbReference>
<gene>
    <name evidence="4 5 6" type="primary">LOC107267567</name>
</gene>
<dbReference type="Pfam" id="PF15798">
    <property type="entry name" value="PRAS"/>
    <property type="match status" value="1"/>
</dbReference>
<dbReference type="GO" id="GO:0048011">
    <property type="term" value="P:neurotrophin TRK receptor signaling pathway"/>
    <property type="evidence" value="ECO:0007669"/>
    <property type="project" value="InterPro"/>
</dbReference>
<proteinExistence type="predicted"/>